<dbReference type="PROSITE" id="PS51469">
    <property type="entry name" value="SUN"/>
    <property type="match status" value="1"/>
</dbReference>
<dbReference type="STRING" id="99883.ENSTNIP00000022019"/>
<evidence type="ECO:0000256" key="7">
    <source>
        <dbReference type="SAM" id="Phobius"/>
    </source>
</evidence>
<comment type="subcellular location">
    <subcellularLocation>
        <location evidence="5">Nucleus inner membrane</location>
        <topology evidence="5">Single-pass type II membrane protein</topology>
    </subcellularLocation>
</comment>
<dbReference type="AlphaFoldDB" id="H3DNC0"/>
<feature type="region of interest" description="Disordered" evidence="6">
    <location>
        <begin position="1"/>
        <end position="82"/>
    </location>
</feature>
<dbReference type="GeneTree" id="ENSGT00940000160024"/>
<proteinExistence type="predicted"/>
<reference evidence="9" key="2">
    <citation type="submission" date="2025-08" db="UniProtKB">
        <authorList>
            <consortium name="Ensembl"/>
        </authorList>
    </citation>
    <scope>IDENTIFICATION</scope>
</reference>
<keyword evidence="2 7" id="KW-1133">Transmembrane helix</keyword>
<keyword evidence="1 7" id="KW-0812">Transmembrane</keyword>
<dbReference type="Ensembl" id="ENSTNIT00000022255.1">
    <property type="protein sequence ID" value="ENSTNIP00000022019.1"/>
    <property type="gene ID" value="ENSTNIG00000018834.1"/>
</dbReference>
<reference evidence="9" key="3">
    <citation type="submission" date="2025-09" db="UniProtKB">
        <authorList>
            <consortium name="Ensembl"/>
        </authorList>
    </citation>
    <scope>IDENTIFICATION</scope>
</reference>
<evidence type="ECO:0000256" key="1">
    <source>
        <dbReference type="ARBA" id="ARBA00022692"/>
    </source>
</evidence>
<organism evidence="9 10">
    <name type="scientific">Tetraodon nigroviridis</name>
    <name type="common">Spotted green pufferfish</name>
    <name type="synonym">Chelonodon nigroviridis</name>
    <dbReference type="NCBI Taxonomy" id="99883"/>
    <lineage>
        <taxon>Eukaryota</taxon>
        <taxon>Metazoa</taxon>
        <taxon>Chordata</taxon>
        <taxon>Craniata</taxon>
        <taxon>Vertebrata</taxon>
        <taxon>Euteleostomi</taxon>
        <taxon>Actinopterygii</taxon>
        <taxon>Neopterygii</taxon>
        <taxon>Teleostei</taxon>
        <taxon>Neoteleostei</taxon>
        <taxon>Acanthomorphata</taxon>
        <taxon>Eupercaria</taxon>
        <taxon>Tetraodontiformes</taxon>
        <taxon>Tetradontoidea</taxon>
        <taxon>Tetraodontidae</taxon>
        <taxon>Tetraodon</taxon>
    </lineage>
</organism>
<evidence type="ECO:0000313" key="10">
    <source>
        <dbReference type="Proteomes" id="UP000007303"/>
    </source>
</evidence>
<dbReference type="PANTHER" id="PTHR12911:SF22">
    <property type="entry name" value="SUN DOMAIN-CONTAINING PROTEIN 2"/>
    <property type="match status" value="1"/>
</dbReference>
<keyword evidence="10" id="KW-1185">Reference proteome</keyword>
<dbReference type="Pfam" id="PF07738">
    <property type="entry name" value="Sad1_UNC"/>
    <property type="match status" value="1"/>
</dbReference>
<sequence>MVRRSSRLQAGKYYAVSNGQNSTPVASISYYETPVRSPRRARVRSPRRKSPSPSPAQGRPPTRVQHNNQPFLKDSLLSPPPPRRHQKHLSAFLFVLILFFFLFFYPRLVHRIRSLEAQNLKLTKEWQLLQQRPDGSSVSPELQQHVDGLFRKLAAELDVLANRGGSSEDQRPVADRMADFALESQGASVISSRCSQTYTCPSPSLTLFGIPLWSSYRSPRTAIQGSPITAGTCWSFAGAEGTLAVSLSHPVKITHVTVDHLSRYNSPTGDIKSAPKDLEVYGMKTRAGEGTFLGRFRYDKLGESTQTFSLPKPTEEVYEMVELRVLSNWGQKEYTCLYRFRVHGQTDVS</sequence>
<evidence type="ECO:0000256" key="3">
    <source>
        <dbReference type="ARBA" id="ARBA00023054"/>
    </source>
</evidence>
<feature type="compositionally biased region" description="Polar residues" evidence="6">
    <location>
        <begin position="17"/>
        <end position="26"/>
    </location>
</feature>
<dbReference type="FunFam" id="2.60.120.260:FF:000009">
    <property type="entry name" value="SUN domain-containing protein 1 isoform X1"/>
    <property type="match status" value="1"/>
</dbReference>
<dbReference type="Gene3D" id="2.60.120.260">
    <property type="entry name" value="Galactose-binding domain-like"/>
    <property type="match status" value="1"/>
</dbReference>
<dbReference type="InterPro" id="IPR012919">
    <property type="entry name" value="SUN_dom"/>
</dbReference>
<dbReference type="HOGENOM" id="CLU_794453_0_0_1"/>
<name>H3DNC0_TETNG</name>
<dbReference type="InParanoid" id="H3DNC0"/>
<dbReference type="Proteomes" id="UP000007303">
    <property type="component" value="Unassembled WGS sequence"/>
</dbReference>
<accession>H3DNC0</accession>
<keyword evidence="4 7" id="KW-0472">Membrane</keyword>
<dbReference type="GO" id="GO:0005637">
    <property type="term" value="C:nuclear inner membrane"/>
    <property type="evidence" value="ECO:0007669"/>
    <property type="project" value="UniProtKB-SubCell"/>
</dbReference>
<reference evidence="10" key="1">
    <citation type="journal article" date="2004" name="Nature">
        <title>Genome duplication in the teleost fish Tetraodon nigroviridis reveals the early vertebrate proto-karyotype.</title>
        <authorList>
            <person name="Jaillon O."/>
            <person name="Aury J.-M."/>
            <person name="Brunet F."/>
            <person name="Petit J.-L."/>
            <person name="Stange-Thomann N."/>
            <person name="Mauceli E."/>
            <person name="Bouneau L."/>
            <person name="Fischer C."/>
            <person name="Ozouf-Costaz C."/>
            <person name="Bernot A."/>
            <person name="Nicaud S."/>
            <person name="Jaffe D."/>
            <person name="Fisher S."/>
            <person name="Lutfalla G."/>
            <person name="Dossat C."/>
            <person name="Segurens B."/>
            <person name="Dasilva C."/>
            <person name="Salanoubat M."/>
            <person name="Levy M."/>
            <person name="Boudet N."/>
            <person name="Castellano S."/>
            <person name="Anthouard V."/>
            <person name="Jubin C."/>
            <person name="Castelli V."/>
            <person name="Katinka M."/>
            <person name="Vacherie B."/>
            <person name="Biemont C."/>
            <person name="Skalli Z."/>
            <person name="Cattolico L."/>
            <person name="Poulain J."/>
            <person name="De Berardinis V."/>
            <person name="Cruaud C."/>
            <person name="Duprat S."/>
            <person name="Brottier P."/>
            <person name="Coutanceau J.-P."/>
            <person name="Gouzy J."/>
            <person name="Parra G."/>
            <person name="Lardier G."/>
            <person name="Chapple C."/>
            <person name="McKernan K.J."/>
            <person name="McEwan P."/>
            <person name="Bosak S."/>
            <person name="Kellis M."/>
            <person name="Volff J.-N."/>
            <person name="Guigo R."/>
            <person name="Zody M.C."/>
            <person name="Mesirov J."/>
            <person name="Lindblad-Toh K."/>
            <person name="Birren B."/>
            <person name="Nusbaum C."/>
            <person name="Kahn D."/>
            <person name="Robinson-Rechavi M."/>
            <person name="Laudet V."/>
            <person name="Schachter V."/>
            <person name="Quetier F."/>
            <person name="Saurin W."/>
            <person name="Scarpelli C."/>
            <person name="Wincker P."/>
            <person name="Lander E.S."/>
            <person name="Weissenbach J."/>
            <person name="Roest Crollius H."/>
        </authorList>
    </citation>
    <scope>NUCLEOTIDE SEQUENCE [LARGE SCALE GENOMIC DNA]</scope>
</reference>
<evidence type="ECO:0000256" key="4">
    <source>
        <dbReference type="ARBA" id="ARBA00023136"/>
    </source>
</evidence>
<evidence type="ECO:0000256" key="6">
    <source>
        <dbReference type="SAM" id="MobiDB-lite"/>
    </source>
</evidence>
<dbReference type="OMA" id="PITAGTC"/>
<evidence type="ECO:0000259" key="8">
    <source>
        <dbReference type="PROSITE" id="PS51469"/>
    </source>
</evidence>
<dbReference type="PANTHER" id="PTHR12911">
    <property type="entry name" value="SAD1/UNC-84-LIKE PROTEIN-RELATED"/>
    <property type="match status" value="1"/>
</dbReference>
<dbReference type="GO" id="GO:0034993">
    <property type="term" value="C:meiotic nuclear membrane microtubule tethering complex"/>
    <property type="evidence" value="ECO:0007669"/>
    <property type="project" value="TreeGrafter"/>
</dbReference>
<protein>
    <recommendedName>
        <fullName evidence="8">SUN domain-containing protein</fullName>
    </recommendedName>
</protein>
<feature type="domain" description="SUN" evidence="8">
    <location>
        <begin position="186"/>
        <end position="347"/>
    </location>
</feature>
<feature type="transmembrane region" description="Helical" evidence="7">
    <location>
        <begin position="89"/>
        <end position="108"/>
    </location>
</feature>
<feature type="compositionally biased region" description="Basic residues" evidence="6">
    <location>
        <begin position="37"/>
        <end position="50"/>
    </location>
</feature>
<evidence type="ECO:0000256" key="5">
    <source>
        <dbReference type="ARBA" id="ARBA00037816"/>
    </source>
</evidence>
<evidence type="ECO:0000256" key="2">
    <source>
        <dbReference type="ARBA" id="ARBA00022989"/>
    </source>
</evidence>
<dbReference type="GO" id="GO:0043495">
    <property type="term" value="F:protein-membrane adaptor activity"/>
    <property type="evidence" value="ECO:0007669"/>
    <property type="project" value="TreeGrafter"/>
</dbReference>
<evidence type="ECO:0000313" key="9">
    <source>
        <dbReference type="Ensembl" id="ENSTNIP00000022019.1"/>
    </source>
</evidence>
<keyword evidence="3" id="KW-0175">Coiled coil</keyword>
<dbReference type="InterPro" id="IPR045119">
    <property type="entry name" value="SUN1-5"/>
</dbReference>